<keyword evidence="3" id="KW-1185">Reference proteome</keyword>
<dbReference type="SUPFAM" id="SSF52799">
    <property type="entry name" value="(Phosphotyrosine protein) phosphatases II"/>
    <property type="match status" value="1"/>
</dbReference>
<evidence type="ECO:0000313" key="2">
    <source>
        <dbReference type="EMBL" id="TLM74428.1"/>
    </source>
</evidence>
<comment type="similarity">
    <text evidence="1">Belongs to the protein-tyrosine phosphatase family.</text>
</comment>
<dbReference type="PANTHER" id="PTHR31126">
    <property type="entry name" value="TYROSINE-PROTEIN PHOSPHATASE"/>
    <property type="match status" value="1"/>
</dbReference>
<organism evidence="2 3">
    <name type="scientific">Microbulbifer harenosus</name>
    <dbReference type="NCBI Taxonomy" id="2576840"/>
    <lineage>
        <taxon>Bacteria</taxon>
        <taxon>Pseudomonadati</taxon>
        <taxon>Pseudomonadota</taxon>
        <taxon>Gammaproteobacteria</taxon>
        <taxon>Cellvibrionales</taxon>
        <taxon>Microbulbiferaceae</taxon>
        <taxon>Microbulbifer</taxon>
    </lineage>
</organism>
<name>A0ABY2UDF1_9GAMM</name>
<dbReference type="PROSITE" id="PS51257">
    <property type="entry name" value="PROKAR_LIPOPROTEIN"/>
    <property type="match status" value="1"/>
</dbReference>
<dbReference type="InterPro" id="IPR026893">
    <property type="entry name" value="Tyr/Ser_Pase_IphP-type"/>
</dbReference>
<accession>A0ABY2UDF1</accession>
<reference evidence="2 3" key="1">
    <citation type="submission" date="2019-05" db="EMBL/GenBank/DDBJ databases">
        <title>Microbulbifer harenosus sp. nov., an alginate-degrading bacterium isolated from coastal sand.</title>
        <authorList>
            <person name="Huang H."/>
            <person name="Mo K."/>
            <person name="Bao S."/>
        </authorList>
    </citation>
    <scope>NUCLEOTIDE SEQUENCE [LARGE SCALE GENOMIC DNA]</scope>
    <source>
        <strain evidence="2 3">HB161719</strain>
    </source>
</reference>
<dbReference type="Proteomes" id="UP000306791">
    <property type="component" value="Unassembled WGS sequence"/>
</dbReference>
<evidence type="ECO:0000256" key="1">
    <source>
        <dbReference type="ARBA" id="ARBA00009580"/>
    </source>
</evidence>
<dbReference type="Gene3D" id="3.90.190.10">
    <property type="entry name" value="Protein tyrosine phosphatase superfamily"/>
    <property type="match status" value="1"/>
</dbReference>
<evidence type="ECO:0000313" key="3">
    <source>
        <dbReference type="Proteomes" id="UP000306791"/>
    </source>
</evidence>
<dbReference type="EMBL" id="VANI01000021">
    <property type="protein sequence ID" value="TLM74428.1"/>
    <property type="molecule type" value="Genomic_DNA"/>
</dbReference>
<dbReference type="RefSeq" id="WP_138237027.1">
    <property type="nucleotide sequence ID" value="NZ_CP185860.1"/>
</dbReference>
<dbReference type="InterPro" id="IPR016130">
    <property type="entry name" value="Tyr_Pase_AS"/>
</dbReference>
<dbReference type="PROSITE" id="PS00383">
    <property type="entry name" value="TYR_PHOSPHATASE_1"/>
    <property type="match status" value="1"/>
</dbReference>
<dbReference type="Pfam" id="PF13350">
    <property type="entry name" value="Y_phosphatase3"/>
    <property type="match status" value="1"/>
</dbReference>
<dbReference type="InterPro" id="IPR029021">
    <property type="entry name" value="Prot-tyrosine_phosphatase-like"/>
</dbReference>
<comment type="caution">
    <text evidence="2">The sequence shown here is derived from an EMBL/GenBank/DDBJ whole genome shotgun (WGS) entry which is preliminary data.</text>
</comment>
<gene>
    <name evidence="2" type="ORF">FDY93_17415</name>
</gene>
<sequence>MYKFVSNTLMAAIAALALGGCTSSDSTGGNALSANMAPVPAKVAAETEVSHTRLLPLQGGRNFRDLGGYKTTDGREVKWGKLYRSGVLTNLTSGDYDYLREREIATIVDFRSSNERETEPTRWAAGNVIAMNWDYEMGNWEQEFARVLSKPGFGKEDLVKLMDQGYVGLVQQQTPHYRAMFQQMINQDEPLLFHCTAGKDRTGIGAALILTALGVDRETVKKDYLLSNDYLKNSDMFKLPVDASEKEKRMFAFFSQLPEDVRGVLAGVEASWLDSAFAEMEREHGSVDGYIQHALDVDARELALLRSRYLQ</sequence>
<dbReference type="PANTHER" id="PTHR31126:SF1">
    <property type="entry name" value="TYROSINE SPECIFIC PROTEIN PHOSPHATASES DOMAIN-CONTAINING PROTEIN"/>
    <property type="match status" value="1"/>
</dbReference>
<protein>
    <submittedName>
        <fullName evidence="2">Tyrosine-protein phosphatase</fullName>
    </submittedName>
</protein>
<proteinExistence type="inferred from homology"/>